<dbReference type="InterPro" id="IPR000835">
    <property type="entry name" value="HTH_MarR-typ"/>
</dbReference>
<keyword evidence="1" id="KW-0805">Transcription regulation</keyword>
<evidence type="ECO:0000259" key="4">
    <source>
        <dbReference type="PROSITE" id="PS50995"/>
    </source>
</evidence>
<dbReference type="Gene3D" id="1.10.10.10">
    <property type="entry name" value="Winged helix-like DNA-binding domain superfamily/Winged helix DNA-binding domain"/>
    <property type="match status" value="1"/>
</dbReference>
<keyword evidence="2" id="KW-0238">DNA-binding</keyword>
<dbReference type="PRINTS" id="PR00598">
    <property type="entry name" value="HTHMARR"/>
</dbReference>
<dbReference type="PANTHER" id="PTHR42756:SF1">
    <property type="entry name" value="TRANSCRIPTIONAL REPRESSOR OF EMRAB OPERON"/>
    <property type="match status" value="1"/>
</dbReference>
<evidence type="ECO:0000256" key="2">
    <source>
        <dbReference type="ARBA" id="ARBA00023125"/>
    </source>
</evidence>
<dbReference type="GO" id="GO:0003700">
    <property type="term" value="F:DNA-binding transcription factor activity"/>
    <property type="evidence" value="ECO:0007669"/>
    <property type="project" value="InterPro"/>
</dbReference>
<dbReference type="Pfam" id="PF01047">
    <property type="entry name" value="MarR"/>
    <property type="match status" value="1"/>
</dbReference>
<proteinExistence type="predicted"/>
<name>A0A432WFG6_9GAMM</name>
<dbReference type="SUPFAM" id="SSF46785">
    <property type="entry name" value="Winged helix' DNA-binding domain"/>
    <property type="match status" value="1"/>
</dbReference>
<dbReference type="Proteomes" id="UP000287823">
    <property type="component" value="Unassembled WGS sequence"/>
</dbReference>
<evidence type="ECO:0000256" key="1">
    <source>
        <dbReference type="ARBA" id="ARBA00023015"/>
    </source>
</evidence>
<evidence type="ECO:0000313" key="5">
    <source>
        <dbReference type="EMBL" id="RUO32459.1"/>
    </source>
</evidence>
<dbReference type="InterPro" id="IPR036390">
    <property type="entry name" value="WH_DNA-bd_sf"/>
</dbReference>
<organism evidence="5 6">
    <name type="scientific">Aliidiomarina soli</name>
    <dbReference type="NCBI Taxonomy" id="1928574"/>
    <lineage>
        <taxon>Bacteria</taxon>
        <taxon>Pseudomonadati</taxon>
        <taxon>Pseudomonadota</taxon>
        <taxon>Gammaproteobacteria</taxon>
        <taxon>Alteromonadales</taxon>
        <taxon>Idiomarinaceae</taxon>
        <taxon>Aliidiomarina</taxon>
    </lineage>
</organism>
<dbReference type="PROSITE" id="PS50995">
    <property type="entry name" value="HTH_MARR_2"/>
    <property type="match status" value="1"/>
</dbReference>
<reference evidence="5 6" key="1">
    <citation type="journal article" date="2011" name="Front. Microbiol.">
        <title>Genomic signatures of strain selection and enhancement in Bacillus atrophaeus var. globigii, a historical biowarfare simulant.</title>
        <authorList>
            <person name="Gibbons H.S."/>
            <person name="Broomall S.M."/>
            <person name="McNew L.A."/>
            <person name="Daligault H."/>
            <person name="Chapman C."/>
            <person name="Bruce D."/>
            <person name="Karavis M."/>
            <person name="Krepps M."/>
            <person name="McGregor P.A."/>
            <person name="Hong C."/>
            <person name="Park K.H."/>
            <person name="Akmal A."/>
            <person name="Feldman A."/>
            <person name="Lin J.S."/>
            <person name="Chang W.E."/>
            <person name="Higgs B.W."/>
            <person name="Demirev P."/>
            <person name="Lindquist J."/>
            <person name="Liem A."/>
            <person name="Fochler E."/>
            <person name="Read T.D."/>
            <person name="Tapia R."/>
            <person name="Johnson S."/>
            <person name="Bishop-Lilly K.A."/>
            <person name="Detter C."/>
            <person name="Han C."/>
            <person name="Sozhamannan S."/>
            <person name="Rosenzweig C.N."/>
            <person name="Skowronski E.W."/>
        </authorList>
    </citation>
    <scope>NUCLEOTIDE SEQUENCE [LARGE SCALE GENOMIC DNA]</scope>
    <source>
        <strain evidence="5 6">Y4G10-17</strain>
    </source>
</reference>
<gene>
    <name evidence="5" type="ORF">CWE14_09940</name>
</gene>
<dbReference type="GO" id="GO:0003677">
    <property type="term" value="F:DNA binding"/>
    <property type="evidence" value="ECO:0007669"/>
    <property type="project" value="UniProtKB-KW"/>
</dbReference>
<comment type="caution">
    <text evidence="5">The sequence shown here is derived from an EMBL/GenBank/DDBJ whole genome shotgun (WGS) entry which is preliminary data.</text>
</comment>
<dbReference type="EMBL" id="PIPO01000004">
    <property type="protein sequence ID" value="RUO32459.1"/>
    <property type="molecule type" value="Genomic_DNA"/>
</dbReference>
<dbReference type="PANTHER" id="PTHR42756">
    <property type="entry name" value="TRANSCRIPTIONAL REGULATOR, MARR"/>
    <property type="match status" value="1"/>
</dbReference>
<keyword evidence="6" id="KW-1185">Reference proteome</keyword>
<feature type="domain" description="HTH marR-type" evidence="4">
    <location>
        <begin position="9"/>
        <end position="140"/>
    </location>
</feature>
<dbReference type="AlphaFoldDB" id="A0A432WFG6"/>
<evidence type="ECO:0000313" key="6">
    <source>
        <dbReference type="Proteomes" id="UP000287823"/>
    </source>
</evidence>
<dbReference type="RefSeq" id="WP_126799235.1">
    <property type="nucleotide sequence ID" value="NZ_PIPO01000004.1"/>
</dbReference>
<evidence type="ECO:0000256" key="3">
    <source>
        <dbReference type="ARBA" id="ARBA00023163"/>
    </source>
</evidence>
<accession>A0A432WFG6</accession>
<dbReference type="SMART" id="SM00347">
    <property type="entry name" value="HTH_MARR"/>
    <property type="match status" value="1"/>
</dbReference>
<keyword evidence="3" id="KW-0804">Transcription</keyword>
<protein>
    <submittedName>
        <fullName evidence="5">MarR family transcriptional regulator</fullName>
    </submittedName>
</protein>
<sequence length="141" mass="16192">MRHPQLLLDNQLCHRIYMANHNLNKVYSTLLEPLQLTYPQYVVMMALWQQDQITLSQLSERTRIDAGTLSLMVKKLTDKNLIDVRPGEDDKRQRVVHLTEPGEALADQASNLPEQVLCAFPTLDQDELKTLAQLLDKLNQA</sequence>
<dbReference type="InterPro" id="IPR036388">
    <property type="entry name" value="WH-like_DNA-bd_sf"/>
</dbReference>